<organism evidence="5 6">
    <name type="scientific">Paraburkholderia aspalathi</name>
    <dbReference type="NCBI Taxonomy" id="1324617"/>
    <lineage>
        <taxon>Bacteria</taxon>
        <taxon>Pseudomonadati</taxon>
        <taxon>Pseudomonadota</taxon>
        <taxon>Betaproteobacteria</taxon>
        <taxon>Burkholderiales</taxon>
        <taxon>Burkholderiaceae</taxon>
        <taxon>Paraburkholderia</taxon>
    </lineage>
</organism>
<evidence type="ECO:0000259" key="4">
    <source>
        <dbReference type="Pfam" id="PF13592"/>
    </source>
</evidence>
<evidence type="ECO:0000259" key="3">
    <source>
        <dbReference type="Pfam" id="PF13518"/>
    </source>
</evidence>
<evidence type="ECO:0000313" key="5">
    <source>
        <dbReference type="EMBL" id="CAE6866113.1"/>
    </source>
</evidence>
<dbReference type="Pfam" id="PF13518">
    <property type="entry name" value="HTH_28"/>
    <property type="match status" value="1"/>
</dbReference>
<dbReference type="InterPro" id="IPR025959">
    <property type="entry name" value="Winged_HTH_dom"/>
</dbReference>
<dbReference type="InterPro" id="IPR036388">
    <property type="entry name" value="WH-like_DNA-bd_sf"/>
</dbReference>
<dbReference type="SUPFAM" id="SSF46689">
    <property type="entry name" value="Homeodomain-like"/>
    <property type="match status" value="1"/>
</dbReference>
<gene>
    <name evidence="5" type="ORF">R69658_07871</name>
</gene>
<dbReference type="InterPro" id="IPR036397">
    <property type="entry name" value="RNaseH_sf"/>
</dbReference>
<dbReference type="InterPro" id="IPR047655">
    <property type="entry name" value="Transpos_IS630-like"/>
</dbReference>
<dbReference type="Gene3D" id="1.10.10.10">
    <property type="entry name" value="Winged helix-like DNA-binding domain superfamily/Winged helix DNA-binding domain"/>
    <property type="match status" value="1"/>
</dbReference>
<keyword evidence="6" id="KW-1185">Reference proteome</keyword>
<dbReference type="InterPro" id="IPR055247">
    <property type="entry name" value="InsJ-like_HTH"/>
</dbReference>
<dbReference type="InterPro" id="IPR038717">
    <property type="entry name" value="Tc1-like_DDE_dom"/>
</dbReference>
<dbReference type="Proteomes" id="UP000674425">
    <property type="component" value="Unassembled WGS sequence"/>
</dbReference>
<feature type="domain" description="Winged helix-turn helix" evidence="4">
    <location>
        <begin position="104"/>
        <end position="161"/>
    </location>
</feature>
<dbReference type="InterPro" id="IPR009057">
    <property type="entry name" value="Homeodomain-like_sf"/>
</dbReference>
<dbReference type="PANTHER" id="PTHR46564:SF1">
    <property type="entry name" value="TRANSPOSASE"/>
    <property type="match status" value="1"/>
</dbReference>
<evidence type="ECO:0000259" key="2">
    <source>
        <dbReference type="Pfam" id="PF13358"/>
    </source>
</evidence>
<comment type="caution">
    <text evidence="5">The sequence shown here is derived from an EMBL/GenBank/DDBJ whole genome shotgun (WGS) entry which is preliminary data.</text>
</comment>
<name>A0ABM8T809_9BURK</name>
<evidence type="ECO:0000313" key="6">
    <source>
        <dbReference type="Proteomes" id="UP000674425"/>
    </source>
</evidence>
<dbReference type="EMBL" id="CAJNAU010000202">
    <property type="protein sequence ID" value="CAE6866113.1"/>
    <property type="molecule type" value="Genomic_DNA"/>
</dbReference>
<dbReference type="Gene3D" id="3.30.420.10">
    <property type="entry name" value="Ribonuclease H-like superfamily/Ribonuclease H"/>
    <property type="match status" value="1"/>
</dbReference>
<feature type="domain" description="Insertion element IS150 protein InsJ-like helix-turn-helix" evidence="3">
    <location>
        <begin position="24"/>
        <end position="72"/>
    </location>
</feature>
<evidence type="ECO:0000256" key="1">
    <source>
        <dbReference type="SAM" id="MobiDB-lite"/>
    </source>
</evidence>
<feature type="domain" description="Tc1-like transposase DDE" evidence="2">
    <location>
        <begin position="177"/>
        <end position="315"/>
    </location>
</feature>
<protein>
    <submittedName>
        <fullName evidence="5">IS630 family transposase ISCARN25</fullName>
    </submittedName>
</protein>
<dbReference type="PANTHER" id="PTHR46564">
    <property type="entry name" value="TRANSPOSASE"/>
    <property type="match status" value="1"/>
</dbReference>
<accession>A0ABM8T809</accession>
<dbReference type="Pfam" id="PF13358">
    <property type="entry name" value="DDE_3"/>
    <property type="match status" value="1"/>
</dbReference>
<sequence>MRYTGMKPKTDARKLDQSTQAPRRKMVVQAVRDGMTQVDAARTYRVSLRAISRWMKAAREGGLRALRPGKRGAVDREGHLSHRQAVRMRKLIIERMPDQLSMPFYLWTRESVAQLIERECGIKVSKWTAGRYLKAWGMSAQKPVRRAYERKDEAIERWLNEDYPTIAKEAKQEGATIYWGDEMGLRSDHISGTSFALKGETPVVRATGKRFGCNMISAITNRGELSFMVFEGTFKNATFIEFMKRLLKQATRKIYLIVDGHPVHRSAAVKKFVAENAKRLRLIRLPGYCPELNPDELLNQDVKTNALGKSRPTSKADMIGTVRRHLHRRQKEPHVIRNLFKEKHVSYAA</sequence>
<dbReference type="NCBIfam" id="NF033545">
    <property type="entry name" value="transpos_IS630"/>
    <property type="match status" value="1"/>
</dbReference>
<proteinExistence type="predicted"/>
<dbReference type="Pfam" id="PF13592">
    <property type="entry name" value="HTH_33"/>
    <property type="match status" value="1"/>
</dbReference>
<reference evidence="5 6" key="1">
    <citation type="submission" date="2021-02" db="EMBL/GenBank/DDBJ databases">
        <authorList>
            <person name="Vanwijnsberghe S."/>
        </authorList>
    </citation>
    <scope>NUCLEOTIDE SEQUENCE [LARGE SCALE GENOMIC DNA]</scope>
    <source>
        <strain evidence="5 6">R-69658</strain>
    </source>
</reference>
<feature type="region of interest" description="Disordered" evidence="1">
    <location>
        <begin position="1"/>
        <end position="23"/>
    </location>
</feature>